<proteinExistence type="predicted"/>
<dbReference type="EMBL" id="JANHOG010000078">
    <property type="protein sequence ID" value="KAJ3558602.1"/>
    <property type="molecule type" value="Genomic_DNA"/>
</dbReference>
<sequence>MSQTKVGKVSPFPPQPGQPYPPARNHPRWKELYRLHDEWLMTDWPFSNESKRSRIPFMNLAGFSTWCAPAADFDRMVWGARIAGVFFLADDYIDSGKMLDRIPGFKKAATGTGPLHPEDRAEGCHDVVFRAIKATCHPRTFNQLTKCTHEWWDSNVHEPFRDLDQYLAVRRVNIAMVTFLRYTLDINLTDEQVNHPLMREAEGIVSDHVGLVNDLFSYAKEKMTNSDDTNIIRILQEHEGFTYDQAVDVVKRKIRQKEQDFIPAGLAVLEHPDLSRDPEVHRWVACLPYCMGGNLAWSQETGRYNVGDAAGVPFPSLDYALEPTPEDEVVDDWEETRRRNAVIDVDDVPPPDFSLDVDPIRLCKRQNSLLRRLLAFYDLSSLVDPHILIGFAVFFIGCLCVFGCCLFLPDFPVLSNQTLSHPGLLIL</sequence>
<name>A0ACC1TDE6_9APHY</name>
<reference evidence="1" key="1">
    <citation type="submission" date="2022-07" db="EMBL/GenBank/DDBJ databases">
        <title>Genome Sequence of Phlebia brevispora.</title>
        <authorList>
            <person name="Buettner E."/>
        </authorList>
    </citation>
    <scope>NUCLEOTIDE SEQUENCE</scope>
    <source>
        <strain evidence="1">MPL23</strain>
    </source>
</reference>
<comment type="caution">
    <text evidence="1">The sequence shown here is derived from an EMBL/GenBank/DDBJ whole genome shotgun (WGS) entry which is preliminary data.</text>
</comment>
<keyword evidence="2" id="KW-1185">Reference proteome</keyword>
<organism evidence="1 2">
    <name type="scientific">Phlebia brevispora</name>
    <dbReference type="NCBI Taxonomy" id="194682"/>
    <lineage>
        <taxon>Eukaryota</taxon>
        <taxon>Fungi</taxon>
        <taxon>Dikarya</taxon>
        <taxon>Basidiomycota</taxon>
        <taxon>Agaricomycotina</taxon>
        <taxon>Agaricomycetes</taxon>
        <taxon>Polyporales</taxon>
        <taxon>Meruliaceae</taxon>
        <taxon>Phlebia</taxon>
    </lineage>
</organism>
<evidence type="ECO:0000313" key="1">
    <source>
        <dbReference type="EMBL" id="KAJ3558602.1"/>
    </source>
</evidence>
<dbReference type="Proteomes" id="UP001148662">
    <property type="component" value="Unassembled WGS sequence"/>
</dbReference>
<accession>A0ACC1TDE6</accession>
<gene>
    <name evidence="1" type="ORF">NM688_g821</name>
</gene>
<evidence type="ECO:0000313" key="2">
    <source>
        <dbReference type="Proteomes" id="UP001148662"/>
    </source>
</evidence>
<protein>
    <submittedName>
        <fullName evidence="1">Uncharacterized protein</fullName>
    </submittedName>
</protein>